<keyword evidence="4" id="KW-1185">Reference proteome</keyword>
<evidence type="ECO:0008006" key="5">
    <source>
        <dbReference type="Google" id="ProtNLM"/>
    </source>
</evidence>
<feature type="signal peptide" evidence="2">
    <location>
        <begin position="1"/>
        <end position="21"/>
    </location>
</feature>
<organism evidence="3 4">
    <name type="scientific">Symbiodinium microadriaticum</name>
    <name type="common">Dinoflagellate</name>
    <name type="synonym">Zooxanthella microadriatica</name>
    <dbReference type="NCBI Taxonomy" id="2951"/>
    <lineage>
        <taxon>Eukaryota</taxon>
        <taxon>Sar</taxon>
        <taxon>Alveolata</taxon>
        <taxon>Dinophyceae</taxon>
        <taxon>Suessiales</taxon>
        <taxon>Symbiodiniaceae</taxon>
        <taxon>Symbiodinium</taxon>
    </lineage>
</organism>
<accession>A0A1Q9DKQ3</accession>
<reference evidence="3 4" key="1">
    <citation type="submission" date="2016-02" db="EMBL/GenBank/DDBJ databases">
        <title>Genome analysis of coral dinoflagellate symbionts highlights evolutionary adaptations to a symbiotic lifestyle.</title>
        <authorList>
            <person name="Aranda M."/>
            <person name="Li Y."/>
            <person name="Liew Y.J."/>
            <person name="Baumgarten S."/>
            <person name="Simakov O."/>
            <person name="Wilson M."/>
            <person name="Piel J."/>
            <person name="Ashoor H."/>
            <person name="Bougouffa S."/>
            <person name="Bajic V.B."/>
            <person name="Ryu T."/>
            <person name="Ravasi T."/>
            <person name="Bayer T."/>
            <person name="Micklem G."/>
            <person name="Kim H."/>
            <person name="Bhak J."/>
            <person name="Lajeunesse T.C."/>
            <person name="Voolstra C.R."/>
        </authorList>
    </citation>
    <scope>NUCLEOTIDE SEQUENCE [LARGE SCALE GENOMIC DNA]</scope>
    <source>
        <strain evidence="3 4">CCMP2467</strain>
    </source>
</reference>
<keyword evidence="1" id="KW-0812">Transmembrane</keyword>
<sequence>MPGMLILARLCLMLGMMAMTAVMTDDASILVPLMMKIKLRISMMKTKMKITMMMVVMAMTDKRRGGPSSLQAYALPVTQLQNVVMAALMVVMMMMITVIAGDADVDEQDHGDDDTTLMMMITVIAGDADVDEQDHGDDDTTLMVMARTMVTTS</sequence>
<comment type="caution">
    <text evidence="3">The sequence shown here is derived from an EMBL/GenBank/DDBJ whole genome shotgun (WGS) entry which is preliminary data.</text>
</comment>
<keyword evidence="1" id="KW-1133">Transmembrane helix</keyword>
<dbReference type="Proteomes" id="UP000186817">
    <property type="component" value="Unassembled WGS sequence"/>
</dbReference>
<protein>
    <recommendedName>
        <fullName evidence="5">Secreted protein</fullName>
    </recommendedName>
</protein>
<feature type="transmembrane region" description="Helical" evidence="1">
    <location>
        <begin position="84"/>
        <end position="101"/>
    </location>
</feature>
<keyword evidence="2" id="KW-0732">Signal</keyword>
<evidence type="ECO:0000256" key="2">
    <source>
        <dbReference type="SAM" id="SignalP"/>
    </source>
</evidence>
<name>A0A1Q9DKQ3_SYMMI</name>
<evidence type="ECO:0000256" key="1">
    <source>
        <dbReference type="SAM" id="Phobius"/>
    </source>
</evidence>
<proteinExistence type="predicted"/>
<evidence type="ECO:0000313" key="4">
    <source>
        <dbReference type="Proteomes" id="UP000186817"/>
    </source>
</evidence>
<keyword evidence="1" id="KW-0472">Membrane</keyword>
<dbReference type="AlphaFoldDB" id="A0A1Q9DKQ3"/>
<gene>
    <name evidence="3" type="ORF">AK812_SmicGene22088</name>
</gene>
<dbReference type="EMBL" id="LSRX01000491">
    <property type="protein sequence ID" value="OLP95767.1"/>
    <property type="molecule type" value="Genomic_DNA"/>
</dbReference>
<feature type="chain" id="PRO_5012773795" description="Secreted protein" evidence="2">
    <location>
        <begin position="22"/>
        <end position="153"/>
    </location>
</feature>
<evidence type="ECO:0000313" key="3">
    <source>
        <dbReference type="EMBL" id="OLP95767.1"/>
    </source>
</evidence>